<proteinExistence type="predicted"/>
<dbReference type="Proteomes" id="UP000652761">
    <property type="component" value="Unassembled WGS sequence"/>
</dbReference>
<reference evidence="1" key="1">
    <citation type="submission" date="2017-07" db="EMBL/GenBank/DDBJ databases">
        <title>Taro Niue Genome Assembly and Annotation.</title>
        <authorList>
            <person name="Atibalentja N."/>
            <person name="Keating K."/>
            <person name="Fields C.J."/>
        </authorList>
    </citation>
    <scope>NUCLEOTIDE SEQUENCE</scope>
    <source>
        <strain evidence="1">Niue_2</strain>
        <tissue evidence="1">Leaf</tissue>
    </source>
</reference>
<evidence type="ECO:0000313" key="1">
    <source>
        <dbReference type="EMBL" id="MQM17108.1"/>
    </source>
</evidence>
<organism evidence="1 2">
    <name type="scientific">Colocasia esculenta</name>
    <name type="common">Wild taro</name>
    <name type="synonym">Arum esculentum</name>
    <dbReference type="NCBI Taxonomy" id="4460"/>
    <lineage>
        <taxon>Eukaryota</taxon>
        <taxon>Viridiplantae</taxon>
        <taxon>Streptophyta</taxon>
        <taxon>Embryophyta</taxon>
        <taxon>Tracheophyta</taxon>
        <taxon>Spermatophyta</taxon>
        <taxon>Magnoliopsida</taxon>
        <taxon>Liliopsida</taxon>
        <taxon>Araceae</taxon>
        <taxon>Aroideae</taxon>
        <taxon>Colocasieae</taxon>
        <taxon>Colocasia</taxon>
    </lineage>
</organism>
<comment type="caution">
    <text evidence="1">The sequence shown here is derived from an EMBL/GenBank/DDBJ whole genome shotgun (WGS) entry which is preliminary data.</text>
</comment>
<name>A0A843XCH2_COLES</name>
<keyword evidence="2" id="KW-1185">Reference proteome</keyword>
<evidence type="ECO:0000313" key="2">
    <source>
        <dbReference type="Proteomes" id="UP000652761"/>
    </source>
</evidence>
<accession>A0A843XCH2</accession>
<dbReference type="EMBL" id="NMUH01007349">
    <property type="protein sequence ID" value="MQM17108.1"/>
    <property type="molecule type" value="Genomic_DNA"/>
</dbReference>
<sequence length="101" mass="11122">MRQPDQSRSAYECDISKCRVLKAIENPIALRVPMAMSLCISVGLSDYRCLLCMALVSGALEPVELEERCVHVVCVWVASSTMPTMVTSSVESPRFCVSQAH</sequence>
<protein>
    <submittedName>
        <fullName evidence="1">Uncharacterized protein</fullName>
    </submittedName>
</protein>
<gene>
    <name evidence="1" type="ORF">Taro_050076</name>
</gene>
<dbReference type="AlphaFoldDB" id="A0A843XCH2"/>